<keyword evidence="2" id="KW-0472">Membrane</keyword>
<dbReference type="OrthoDB" id="5174058at2"/>
<evidence type="ECO:0000256" key="1">
    <source>
        <dbReference type="SAM" id="MobiDB-lite"/>
    </source>
</evidence>
<evidence type="ECO:0000313" key="4">
    <source>
        <dbReference type="Proteomes" id="UP000238176"/>
    </source>
</evidence>
<evidence type="ECO:0000256" key="2">
    <source>
        <dbReference type="SAM" id="Phobius"/>
    </source>
</evidence>
<keyword evidence="2" id="KW-0812">Transmembrane</keyword>
<accession>A0A2T0U8D3</accession>
<reference evidence="3 4" key="1">
    <citation type="submission" date="2018-03" db="EMBL/GenBank/DDBJ databases">
        <title>Genomic Encyclopedia of Type Strains, Phase III (KMG-III): the genomes of soil and plant-associated and newly described type strains.</title>
        <authorList>
            <person name="Whitman W."/>
        </authorList>
    </citation>
    <scope>NUCLEOTIDE SEQUENCE [LARGE SCALE GENOMIC DNA]</scope>
    <source>
        <strain evidence="3 4">CGMCC 4.7067</strain>
    </source>
</reference>
<name>A0A2T0U8D3_9ACTN</name>
<protein>
    <submittedName>
        <fullName evidence="3">Uncharacterized protein</fullName>
    </submittedName>
</protein>
<comment type="caution">
    <text evidence="3">The sequence shown here is derived from an EMBL/GenBank/DDBJ whole genome shotgun (WGS) entry which is preliminary data.</text>
</comment>
<evidence type="ECO:0000313" key="3">
    <source>
        <dbReference type="EMBL" id="PRY54180.1"/>
    </source>
</evidence>
<feature type="compositionally biased region" description="Low complexity" evidence="1">
    <location>
        <begin position="82"/>
        <end position="92"/>
    </location>
</feature>
<proteinExistence type="predicted"/>
<dbReference type="Proteomes" id="UP000238176">
    <property type="component" value="Unassembled WGS sequence"/>
</dbReference>
<dbReference type="RefSeq" id="WP_106366745.1">
    <property type="nucleotide sequence ID" value="NZ_PVTJ01000015.1"/>
</dbReference>
<feature type="region of interest" description="Disordered" evidence="1">
    <location>
        <begin position="67"/>
        <end position="115"/>
    </location>
</feature>
<dbReference type="EMBL" id="PVTJ01000015">
    <property type="protein sequence ID" value="PRY54180.1"/>
    <property type="molecule type" value="Genomic_DNA"/>
</dbReference>
<keyword evidence="4" id="KW-1185">Reference proteome</keyword>
<gene>
    <name evidence="3" type="ORF">B0I28_11534</name>
</gene>
<keyword evidence="2" id="KW-1133">Transmembrane helix</keyword>
<sequence length="415" mass="43945">MSTPDESLFEEAFAEFAHAAELMVDPVDSAVIHGRVRRRRTTKGALAAALAALIVAVPAVWWLQESNGQEVDPRPAEETTDETSTAETSPAEGGTGTGAVPQGQESDVEDPALPTFGDLVGAEIDLPSFGSVYDSSCPTAPARPSDGTPDPESGQWFPDVDAGPVRLLKVVHTTLEDGGPVRAVALFGCTPSEQTIRQAVVVAGDGDGGWEVTEEIAVGDSGFALWDIAPAATAGVLLLVPEQEPTGRYLEIELDYEVFRYRTREELADVTADAYLWGVTDLAVSVEKTANGDGTWTAAVTVANDGGHESQAIQLAMCASESLGTDGPETVPECNGEIQGVAVLEPLVPGDSTTMEWTLTPEPFDDWNGDEQAGGLYFSVWMRPVAYSVDGFVFDPDGENDYDDTSIIVDDMPTS</sequence>
<organism evidence="3 4">
    <name type="scientific">Glycomyces artemisiae</name>
    <dbReference type="NCBI Taxonomy" id="1076443"/>
    <lineage>
        <taxon>Bacteria</taxon>
        <taxon>Bacillati</taxon>
        <taxon>Actinomycetota</taxon>
        <taxon>Actinomycetes</taxon>
        <taxon>Glycomycetales</taxon>
        <taxon>Glycomycetaceae</taxon>
        <taxon>Glycomyces</taxon>
    </lineage>
</organism>
<dbReference type="AlphaFoldDB" id="A0A2T0U8D3"/>
<feature type="transmembrane region" description="Helical" evidence="2">
    <location>
        <begin position="45"/>
        <end position="63"/>
    </location>
</feature>